<comment type="catalytic activity">
    <reaction evidence="1 8 9">
        <text>ATP-dependent breakage, passage and rejoining of double-stranded DNA.</text>
        <dbReference type="EC" id="5.6.2.2"/>
    </reaction>
</comment>
<protein>
    <recommendedName>
        <fullName evidence="8">DNA gyrase subunit A</fullName>
        <ecNumber evidence="8">5.6.2.2</ecNumber>
    </recommendedName>
</protein>
<dbReference type="Gene3D" id="1.10.268.10">
    <property type="entry name" value="Topoisomerase, domain 3"/>
    <property type="match status" value="1"/>
</dbReference>
<evidence type="ECO:0000256" key="8">
    <source>
        <dbReference type="HAMAP-Rule" id="MF_01897"/>
    </source>
</evidence>
<dbReference type="AlphaFoldDB" id="A0AA48HVA2"/>
<name>A0AA48HVA2_9FIRM</name>
<dbReference type="GO" id="GO:0034335">
    <property type="term" value="F:DNA negative supercoiling activity"/>
    <property type="evidence" value="ECO:0007669"/>
    <property type="project" value="UniProtKB-ARBA"/>
</dbReference>
<keyword evidence="3 8" id="KW-0547">Nucleotide-binding</keyword>
<dbReference type="FunFam" id="3.30.1360.40:FF:000002">
    <property type="entry name" value="DNA gyrase subunit A"/>
    <property type="match status" value="1"/>
</dbReference>
<feature type="active site" description="O-(5'-phospho-DNA)-tyrosine intermediate" evidence="8 9">
    <location>
        <position position="121"/>
    </location>
</feature>
<proteinExistence type="inferred from homology"/>
<gene>
    <name evidence="8" type="primary">gyrA</name>
    <name evidence="11" type="ORF">CfP315_0631</name>
</gene>
<evidence type="ECO:0000256" key="4">
    <source>
        <dbReference type="ARBA" id="ARBA00022840"/>
    </source>
</evidence>
<evidence type="ECO:0000256" key="1">
    <source>
        <dbReference type="ARBA" id="ARBA00000185"/>
    </source>
</evidence>
<keyword evidence="7 8" id="KW-0413">Isomerase</keyword>
<evidence type="ECO:0000256" key="3">
    <source>
        <dbReference type="ARBA" id="ARBA00022741"/>
    </source>
</evidence>
<evidence type="ECO:0000256" key="5">
    <source>
        <dbReference type="ARBA" id="ARBA00023029"/>
    </source>
</evidence>
<dbReference type="Pfam" id="PF03989">
    <property type="entry name" value="DNA_gyraseA_C"/>
    <property type="match status" value="6"/>
</dbReference>
<comment type="subcellular location">
    <subcellularLocation>
        <location evidence="8">Cytoplasm</location>
    </subcellularLocation>
</comment>
<feature type="domain" description="Topo IIA-type catalytic" evidence="10">
    <location>
        <begin position="33"/>
        <end position="497"/>
    </location>
</feature>
<dbReference type="InterPro" id="IPR013757">
    <property type="entry name" value="Topo_IIA_A_a_sf"/>
</dbReference>
<evidence type="ECO:0000256" key="9">
    <source>
        <dbReference type="PROSITE-ProRule" id="PRU01384"/>
    </source>
</evidence>
<dbReference type="InterPro" id="IPR050220">
    <property type="entry name" value="Type_II_DNA_Topoisomerases"/>
</dbReference>
<organism evidence="11">
    <name type="scientific">Candidatus Improbicoccus pseudotrichonymphae</name>
    <dbReference type="NCBI Taxonomy" id="3033792"/>
    <lineage>
        <taxon>Bacteria</taxon>
        <taxon>Bacillati</taxon>
        <taxon>Bacillota</taxon>
        <taxon>Clostridia</taxon>
        <taxon>Candidatus Improbicoccus</taxon>
    </lineage>
</organism>
<evidence type="ECO:0000256" key="6">
    <source>
        <dbReference type="ARBA" id="ARBA00023125"/>
    </source>
</evidence>
<evidence type="ECO:0000256" key="2">
    <source>
        <dbReference type="ARBA" id="ARBA00008263"/>
    </source>
</evidence>
<dbReference type="Pfam" id="PF00521">
    <property type="entry name" value="DNA_topoisoIV"/>
    <property type="match status" value="1"/>
</dbReference>
<dbReference type="GO" id="GO:0005694">
    <property type="term" value="C:chromosome"/>
    <property type="evidence" value="ECO:0007669"/>
    <property type="project" value="InterPro"/>
</dbReference>
<dbReference type="Gene3D" id="3.30.1360.40">
    <property type="match status" value="1"/>
</dbReference>
<comment type="miscellaneous">
    <text evidence="8">Few gyrases are as efficient as E.coli at forming negative supercoils. Not all organisms have 2 type II topoisomerases; in organisms with a single type II topoisomerase this enzyme also has to decatenate newly replicated chromosomes.</text>
</comment>
<dbReference type="FunFam" id="3.90.199.10:FF:000001">
    <property type="entry name" value="DNA gyrase subunit A"/>
    <property type="match status" value="1"/>
</dbReference>
<dbReference type="FunFam" id="1.10.268.10:FF:000001">
    <property type="entry name" value="DNA gyrase subunit A"/>
    <property type="match status" value="1"/>
</dbReference>
<dbReference type="SUPFAM" id="SSF56719">
    <property type="entry name" value="Type II DNA topoisomerase"/>
    <property type="match status" value="1"/>
</dbReference>
<comment type="similarity">
    <text evidence="2 8">Belongs to the type II topoisomerase GyrA/ParC subunit family.</text>
</comment>
<dbReference type="InterPro" id="IPR035516">
    <property type="entry name" value="Gyrase/topoIV_suA_C"/>
</dbReference>
<dbReference type="GO" id="GO:0005524">
    <property type="term" value="F:ATP binding"/>
    <property type="evidence" value="ECO:0007669"/>
    <property type="project" value="UniProtKB-UniRule"/>
</dbReference>
<dbReference type="EMBL" id="AP027924">
    <property type="protein sequence ID" value="BED92056.1"/>
    <property type="molecule type" value="Genomic_DNA"/>
</dbReference>
<dbReference type="InterPro" id="IPR005743">
    <property type="entry name" value="GyrA"/>
</dbReference>
<dbReference type="InterPro" id="IPR013758">
    <property type="entry name" value="Topo_IIA_A/C_ab"/>
</dbReference>
<evidence type="ECO:0000313" key="11">
    <source>
        <dbReference type="EMBL" id="BED92056.1"/>
    </source>
</evidence>
<dbReference type="NCBIfam" id="NF004043">
    <property type="entry name" value="PRK05560.1"/>
    <property type="match status" value="1"/>
</dbReference>
<comment type="function">
    <text evidence="8">A type II topoisomerase that negatively supercoils closed circular double-stranded (ds) DNA in an ATP-dependent manner to modulate DNA topology and maintain chromosomes in an underwound state. Negative supercoiling favors strand separation, and DNA replication, transcription, recombination and repair, all of which involve strand separation. Also able to catalyze the interconversion of other topological isomers of dsDNA rings, including catenanes and knotted rings. Type II topoisomerases break and join 2 DNA strands simultaneously in an ATP-dependent manner.</text>
</comment>
<dbReference type="HAMAP" id="MF_01897">
    <property type="entry name" value="GyrA"/>
    <property type="match status" value="1"/>
</dbReference>
<dbReference type="InterPro" id="IPR002205">
    <property type="entry name" value="Topo_IIA_dom_A"/>
</dbReference>
<keyword evidence="4 8" id="KW-0067">ATP-binding</keyword>
<feature type="short sequence motif" description="GyrA-box" evidence="8">
    <location>
        <begin position="524"/>
        <end position="530"/>
    </location>
</feature>
<keyword evidence="8" id="KW-0963">Cytoplasm</keyword>
<dbReference type="NCBIfam" id="NF004044">
    <property type="entry name" value="PRK05561.1"/>
    <property type="match status" value="1"/>
</dbReference>
<dbReference type="GO" id="GO:0003677">
    <property type="term" value="F:DNA binding"/>
    <property type="evidence" value="ECO:0007669"/>
    <property type="project" value="UniProtKB-UniRule"/>
</dbReference>
<dbReference type="PANTHER" id="PTHR43493">
    <property type="entry name" value="DNA GYRASE/TOPOISOMERASE SUBUNIT A"/>
    <property type="match status" value="1"/>
</dbReference>
<dbReference type="Proteomes" id="UP001337580">
    <property type="component" value="Chromosome"/>
</dbReference>
<dbReference type="Gene3D" id="3.90.199.10">
    <property type="entry name" value="Topoisomerase II, domain 5"/>
    <property type="match status" value="1"/>
</dbReference>
<dbReference type="KEGG" id="ips:CfP315_0631"/>
<evidence type="ECO:0000259" key="10">
    <source>
        <dbReference type="PROSITE" id="PS52040"/>
    </source>
</evidence>
<dbReference type="SMART" id="SM00434">
    <property type="entry name" value="TOP4c"/>
    <property type="match status" value="1"/>
</dbReference>
<dbReference type="GO" id="GO:0006265">
    <property type="term" value="P:DNA topological change"/>
    <property type="evidence" value="ECO:0007669"/>
    <property type="project" value="UniProtKB-UniRule"/>
</dbReference>
<dbReference type="NCBIfam" id="TIGR01063">
    <property type="entry name" value="gyrA"/>
    <property type="match status" value="1"/>
</dbReference>
<dbReference type="PROSITE" id="PS52040">
    <property type="entry name" value="TOPO_IIA"/>
    <property type="match status" value="1"/>
</dbReference>
<dbReference type="PANTHER" id="PTHR43493:SF5">
    <property type="entry name" value="DNA GYRASE SUBUNIT A, CHLOROPLASTIC_MITOCHONDRIAL"/>
    <property type="match status" value="1"/>
</dbReference>
<dbReference type="Gene3D" id="2.120.10.90">
    <property type="entry name" value="DNA gyrase/topoisomerase IV, subunit A, C-terminal"/>
    <property type="match status" value="1"/>
</dbReference>
<dbReference type="CDD" id="cd00187">
    <property type="entry name" value="TOP4c"/>
    <property type="match status" value="1"/>
</dbReference>
<keyword evidence="5 8" id="KW-0799">Topoisomerase</keyword>
<dbReference type="GO" id="GO:0005737">
    <property type="term" value="C:cytoplasm"/>
    <property type="evidence" value="ECO:0007669"/>
    <property type="project" value="UniProtKB-SubCell"/>
</dbReference>
<dbReference type="InterPro" id="IPR013760">
    <property type="entry name" value="Topo_IIA-like_dom_sf"/>
</dbReference>
<evidence type="ECO:0000256" key="7">
    <source>
        <dbReference type="ARBA" id="ARBA00023235"/>
    </source>
</evidence>
<keyword evidence="6 8" id="KW-0238">DNA-binding</keyword>
<dbReference type="InterPro" id="IPR006691">
    <property type="entry name" value="GyrA/parC_rep"/>
</dbReference>
<dbReference type="EC" id="5.6.2.2" evidence="8"/>
<sequence length="805" mass="90296">MDKNEQIIEVNIDEEMKRSFLDYSMSVIVSRALPDARDGLKPVHRRILYTLFENNLTSDKPYRKCADTVGSVLGRYHPHGDASVYDALVRMAQSFSMRYALIDGHGNFGSVDGDPPAAYRYTEARMSKISSEILKNIDKETVDFASNYDDRLEEPTVLPSRFPNLLANGSSGIAVGMATNIPPHNLGEIIDATCHLIDNPDADIDEIMKFIKGPDFPTGGIIIGNEEIKKAYKTGRGKITVKAKVEIEEGENSKNRIIVTELPYQVNKARLVESIANLIKDKKIESITRIEDHSDREGMRIEINVKSSSSMKLVLNQLYSYSQLQVTFGVIMLAIVNGEPKILNIKESLQIYINFQVEIITRRTNFDLKKSLARVHILNGLKIAIDNIDKVISILRSSSTVAEGKAGLTEEFDLSKEQTEAIVQMALGKLTNLEINKLEDEIKLLNEKISYFNSILSDRNKLLSILKDEVLEIKKHFSDKRRTEIVYQEDKTNIEDLIPHCEKVVIFTNMGYIKTQNIDLYHAQKRGGRGVSGLTRREDDSANEIITADSHDFILFFSNLGKVYKLKCYEIPEGSKVSKGLNIINLLSLVKDEKITSFLKVSKFESNSYLVMVTKFGYIKKTSLDLFEAVRKNGIAAINLESGDELVWTKITNGSRKLLITTRKGKSIRFNESELRPLGRSTRGVRAIRLAKGDYIINMITAENSDMILTVSETGYGRISKGSDFRLQGRGGSGIINYHSKNYGNVAATVNVKLNDDLIIIASNGIIIRIKANSVKQCSRPSKGVKIMKLNKKDKIVSVINTENI</sequence>
<comment type="subunit">
    <text evidence="8">Heterotetramer, composed of two GyrA and two GyrB chains. In the heterotetramer, GyrA contains the active site tyrosine that forms a transient covalent intermediate with DNA, while GyrB binds cofactors and catalyzes ATP hydrolysis.</text>
</comment>
<dbReference type="GO" id="GO:0009330">
    <property type="term" value="C:DNA topoisomerase type II (double strand cut, ATP-hydrolyzing) complex"/>
    <property type="evidence" value="ECO:0007669"/>
    <property type="project" value="TreeGrafter"/>
</dbReference>
<accession>A0AA48HVA2</accession>
<dbReference type="GO" id="GO:0006261">
    <property type="term" value="P:DNA-templated DNA replication"/>
    <property type="evidence" value="ECO:0007669"/>
    <property type="project" value="UniProtKB-UniRule"/>
</dbReference>
<reference evidence="11" key="1">
    <citation type="journal article" date="2023" name="ISME J.">
        <title>Emergence of putative energy parasites within Clostridia revealed by genome analysis of a novel endosymbiotic clade.</title>
        <authorList>
            <person name="Takahashi K."/>
            <person name="Kuwahara H."/>
            <person name="Horikawa Y."/>
            <person name="Izawa K."/>
            <person name="Kato D."/>
            <person name="Inagaki T."/>
            <person name="Yuki M."/>
            <person name="Ohkuma M."/>
            <person name="Hongoh Y."/>
        </authorList>
    </citation>
    <scope>NUCLEOTIDE SEQUENCE</scope>
    <source>
        <strain evidence="11">CfP3-15</strain>
    </source>
</reference>
<dbReference type="SUPFAM" id="SSF101904">
    <property type="entry name" value="GyrA/ParC C-terminal domain-like"/>
    <property type="match status" value="1"/>
</dbReference>